<name>A0ACC1TF65_9APHY</name>
<gene>
    <name evidence="1" type="ORF">NM688_g133</name>
</gene>
<organism evidence="1 2">
    <name type="scientific">Phlebia brevispora</name>
    <dbReference type="NCBI Taxonomy" id="194682"/>
    <lineage>
        <taxon>Eukaryota</taxon>
        <taxon>Fungi</taxon>
        <taxon>Dikarya</taxon>
        <taxon>Basidiomycota</taxon>
        <taxon>Agaricomycotina</taxon>
        <taxon>Agaricomycetes</taxon>
        <taxon>Polyporales</taxon>
        <taxon>Meruliaceae</taxon>
        <taxon>Phlebia</taxon>
    </lineage>
</organism>
<evidence type="ECO:0000313" key="2">
    <source>
        <dbReference type="Proteomes" id="UP001148662"/>
    </source>
</evidence>
<dbReference type="Proteomes" id="UP001148662">
    <property type="component" value="Unassembled WGS sequence"/>
</dbReference>
<accession>A0ACC1TF65</accession>
<protein>
    <submittedName>
        <fullName evidence="1">Uncharacterized protein</fullName>
    </submittedName>
</protein>
<proteinExistence type="predicted"/>
<dbReference type="EMBL" id="JANHOG010000010">
    <property type="protein sequence ID" value="KAJ3559760.1"/>
    <property type="molecule type" value="Genomic_DNA"/>
</dbReference>
<evidence type="ECO:0000313" key="1">
    <source>
        <dbReference type="EMBL" id="KAJ3559760.1"/>
    </source>
</evidence>
<keyword evidence="2" id="KW-1185">Reference proteome</keyword>
<sequence>MKPRDYCCCAIPTVYVGIYLTLLEQFTLGLVAGILSVATPTIVGAVTFPAAKWIFAIICWVGAAIQVLGFLSVFQEKPAFYRRYTTLHILITIAAFSVAAVWIALSAARHNTAKSNCESTYFINTDEPSESNTLCNIFPWVDIGLMAGLWVLLAIAQVYFYVVISSYGSGQRLDHEKYDSMYDPTNPLTSDIPLNERGDPWDSRPSNDILLRDGPGGYHSRQDSFGSVDTVMGDKAQQPQYGQNSYPLTTQPGTT</sequence>
<comment type="caution">
    <text evidence="1">The sequence shown here is derived from an EMBL/GenBank/DDBJ whole genome shotgun (WGS) entry which is preliminary data.</text>
</comment>
<reference evidence="1" key="1">
    <citation type="submission" date="2022-07" db="EMBL/GenBank/DDBJ databases">
        <title>Genome Sequence of Phlebia brevispora.</title>
        <authorList>
            <person name="Buettner E."/>
        </authorList>
    </citation>
    <scope>NUCLEOTIDE SEQUENCE</scope>
    <source>
        <strain evidence="1">MPL23</strain>
    </source>
</reference>